<reference evidence="8" key="2">
    <citation type="submission" date="2020-09" db="EMBL/GenBank/DDBJ databases">
        <authorList>
            <person name="Sun Q."/>
            <person name="Zhou Y."/>
        </authorList>
    </citation>
    <scope>NUCLEOTIDE SEQUENCE</scope>
    <source>
        <strain evidence="8">CGMCC 1.16012</strain>
    </source>
</reference>
<dbReference type="EC" id="2.1.2.9" evidence="2 5"/>
<dbReference type="NCBIfam" id="TIGR00460">
    <property type="entry name" value="fmt"/>
    <property type="match status" value="1"/>
</dbReference>
<dbReference type="CDD" id="cd08646">
    <property type="entry name" value="FMT_core_Met-tRNA-FMT_N"/>
    <property type="match status" value="1"/>
</dbReference>
<sequence length="303" mass="32224">MRVIFMGTPDFSVPVLDALVDAGHEVACVYCQPPRPAGRGKKDRPTPVHARALELGLEVRHPVSLKGEAEQAEFAALNADIAVVVAYGLILPQAVLDAPTHGCLNIHASLLPRWRGAAPIHRAIMSGDTHTGICIMQMEAGLDTGPVLLRHETEISATETTGQLHDRLSQMGAKSIVEALERLPELAPDPQPEEGVTYASKIEKAEAAIDWTRSATEIDRQIRGLSPFPGAWAMIDGQRVKFLASVTAEGQGEPGEALDNVLTIACGQGAVRILRAQRAGKGAQDAQVFLLGNPVAKGTRLGA</sequence>
<dbReference type="OrthoDB" id="9802815at2"/>
<evidence type="ECO:0000256" key="3">
    <source>
        <dbReference type="ARBA" id="ARBA00022679"/>
    </source>
</evidence>
<dbReference type="InterPro" id="IPR036477">
    <property type="entry name" value="Formyl_transf_N_sf"/>
</dbReference>
<protein>
    <recommendedName>
        <fullName evidence="2 5">Methionyl-tRNA formyltransferase</fullName>
        <ecNumber evidence="2 5">2.1.2.9</ecNumber>
    </recommendedName>
</protein>
<comment type="caution">
    <text evidence="8">The sequence shown here is derived from an EMBL/GenBank/DDBJ whole genome shotgun (WGS) entry which is preliminary data.</text>
</comment>
<dbReference type="Proteomes" id="UP000606730">
    <property type="component" value="Unassembled WGS sequence"/>
</dbReference>
<comment type="similarity">
    <text evidence="1 5">Belongs to the Fmt family.</text>
</comment>
<evidence type="ECO:0000259" key="6">
    <source>
        <dbReference type="Pfam" id="PF00551"/>
    </source>
</evidence>
<evidence type="ECO:0000259" key="7">
    <source>
        <dbReference type="Pfam" id="PF02911"/>
    </source>
</evidence>
<dbReference type="HAMAP" id="MF_00182">
    <property type="entry name" value="Formyl_trans"/>
    <property type="match status" value="1"/>
</dbReference>
<comment type="catalytic activity">
    <reaction evidence="5">
        <text>L-methionyl-tRNA(fMet) + (6R)-10-formyltetrahydrofolate = N-formyl-L-methionyl-tRNA(fMet) + (6S)-5,6,7,8-tetrahydrofolate + H(+)</text>
        <dbReference type="Rhea" id="RHEA:24380"/>
        <dbReference type="Rhea" id="RHEA-COMP:9952"/>
        <dbReference type="Rhea" id="RHEA-COMP:9953"/>
        <dbReference type="ChEBI" id="CHEBI:15378"/>
        <dbReference type="ChEBI" id="CHEBI:57453"/>
        <dbReference type="ChEBI" id="CHEBI:78530"/>
        <dbReference type="ChEBI" id="CHEBI:78844"/>
        <dbReference type="ChEBI" id="CHEBI:195366"/>
        <dbReference type="EC" id="2.1.2.9"/>
    </reaction>
</comment>
<comment type="function">
    <text evidence="5">Attaches a formyl group to the free amino group of methionyl-tRNA(fMet). The formyl group appears to play a dual role in the initiator identity of N-formylmethionyl-tRNA by promoting its recognition by IF2 and preventing the misappropriation of this tRNA by the elongation apparatus.</text>
</comment>
<dbReference type="SUPFAM" id="SSF50486">
    <property type="entry name" value="FMT C-terminal domain-like"/>
    <property type="match status" value="1"/>
</dbReference>
<dbReference type="Pfam" id="PF00551">
    <property type="entry name" value="Formyl_trans_N"/>
    <property type="match status" value="1"/>
</dbReference>
<feature type="binding site" evidence="5">
    <location>
        <begin position="109"/>
        <end position="112"/>
    </location>
    <ligand>
        <name>(6S)-5,6,7,8-tetrahydrofolate</name>
        <dbReference type="ChEBI" id="CHEBI:57453"/>
    </ligand>
</feature>
<name>A0A917AFT2_9RHOB</name>
<dbReference type="Gene3D" id="3.40.50.12230">
    <property type="match status" value="1"/>
</dbReference>
<keyword evidence="3 5" id="KW-0808">Transferase</keyword>
<dbReference type="CDD" id="cd08704">
    <property type="entry name" value="Met_tRNA_FMT_C"/>
    <property type="match status" value="1"/>
</dbReference>
<dbReference type="PROSITE" id="PS00373">
    <property type="entry name" value="GART"/>
    <property type="match status" value="1"/>
</dbReference>
<gene>
    <name evidence="5 8" type="primary">fmt</name>
    <name evidence="8" type="ORF">GCM10011517_16630</name>
</gene>
<dbReference type="GO" id="GO:0004479">
    <property type="term" value="F:methionyl-tRNA formyltransferase activity"/>
    <property type="evidence" value="ECO:0007669"/>
    <property type="project" value="UniProtKB-UniRule"/>
</dbReference>
<keyword evidence="4 5" id="KW-0648">Protein biosynthesis</keyword>
<dbReference type="PANTHER" id="PTHR11138">
    <property type="entry name" value="METHIONYL-TRNA FORMYLTRANSFERASE"/>
    <property type="match status" value="1"/>
</dbReference>
<dbReference type="FunFam" id="3.40.50.12230:FF:000001">
    <property type="entry name" value="Methionyl-tRNA formyltransferase"/>
    <property type="match status" value="1"/>
</dbReference>
<evidence type="ECO:0000313" key="8">
    <source>
        <dbReference type="EMBL" id="GGE49493.1"/>
    </source>
</evidence>
<dbReference type="Pfam" id="PF02911">
    <property type="entry name" value="Formyl_trans_C"/>
    <property type="match status" value="1"/>
</dbReference>
<evidence type="ECO:0000256" key="4">
    <source>
        <dbReference type="ARBA" id="ARBA00022917"/>
    </source>
</evidence>
<dbReference type="AlphaFoldDB" id="A0A917AFT2"/>
<dbReference type="GO" id="GO:0005829">
    <property type="term" value="C:cytosol"/>
    <property type="evidence" value="ECO:0007669"/>
    <property type="project" value="TreeGrafter"/>
</dbReference>
<organism evidence="8 9">
    <name type="scientific">Actibacterium pelagium</name>
    <dbReference type="NCBI Taxonomy" id="2029103"/>
    <lineage>
        <taxon>Bacteria</taxon>
        <taxon>Pseudomonadati</taxon>
        <taxon>Pseudomonadota</taxon>
        <taxon>Alphaproteobacteria</taxon>
        <taxon>Rhodobacterales</taxon>
        <taxon>Roseobacteraceae</taxon>
        <taxon>Actibacterium</taxon>
    </lineage>
</organism>
<dbReference type="InterPro" id="IPR011034">
    <property type="entry name" value="Formyl_transferase-like_C_sf"/>
</dbReference>
<proteinExistence type="inferred from homology"/>
<evidence type="ECO:0000256" key="1">
    <source>
        <dbReference type="ARBA" id="ARBA00010699"/>
    </source>
</evidence>
<dbReference type="InterPro" id="IPR044135">
    <property type="entry name" value="Met-tRNA-FMT_C"/>
</dbReference>
<accession>A0A917AFT2</accession>
<evidence type="ECO:0000313" key="9">
    <source>
        <dbReference type="Proteomes" id="UP000606730"/>
    </source>
</evidence>
<dbReference type="EMBL" id="BMKN01000002">
    <property type="protein sequence ID" value="GGE49493.1"/>
    <property type="molecule type" value="Genomic_DNA"/>
</dbReference>
<evidence type="ECO:0000256" key="5">
    <source>
        <dbReference type="HAMAP-Rule" id="MF_00182"/>
    </source>
</evidence>
<feature type="domain" description="Formyl transferase C-terminal" evidence="7">
    <location>
        <begin position="201"/>
        <end position="293"/>
    </location>
</feature>
<dbReference type="PANTHER" id="PTHR11138:SF5">
    <property type="entry name" value="METHIONYL-TRNA FORMYLTRANSFERASE, MITOCHONDRIAL"/>
    <property type="match status" value="1"/>
</dbReference>
<dbReference type="InterPro" id="IPR005794">
    <property type="entry name" value="Fmt"/>
</dbReference>
<evidence type="ECO:0000256" key="2">
    <source>
        <dbReference type="ARBA" id="ARBA00012261"/>
    </source>
</evidence>
<dbReference type="RefSeq" id="WP_095595131.1">
    <property type="nucleotide sequence ID" value="NZ_BMKN01000002.1"/>
</dbReference>
<dbReference type="InterPro" id="IPR041711">
    <property type="entry name" value="Met-tRNA-FMT_N"/>
</dbReference>
<keyword evidence="9" id="KW-1185">Reference proteome</keyword>
<reference evidence="8" key="1">
    <citation type="journal article" date="2014" name="Int. J. Syst. Evol. Microbiol.">
        <title>Complete genome sequence of Corynebacterium casei LMG S-19264T (=DSM 44701T), isolated from a smear-ripened cheese.</title>
        <authorList>
            <consortium name="US DOE Joint Genome Institute (JGI-PGF)"/>
            <person name="Walter F."/>
            <person name="Albersmeier A."/>
            <person name="Kalinowski J."/>
            <person name="Ruckert C."/>
        </authorList>
    </citation>
    <scope>NUCLEOTIDE SEQUENCE</scope>
    <source>
        <strain evidence="8">CGMCC 1.16012</strain>
    </source>
</reference>
<dbReference type="InterPro" id="IPR001555">
    <property type="entry name" value="GART_AS"/>
</dbReference>
<dbReference type="SUPFAM" id="SSF53328">
    <property type="entry name" value="Formyltransferase"/>
    <property type="match status" value="1"/>
</dbReference>
<dbReference type="InterPro" id="IPR002376">
    <property type="entry name" value="Formyl_transf_N"/>
</dbReference>
<dbReference type="InterPro" id="IPR005793">
    <property type="entry name" value="Formyl_trans_C"/>
</dbReference>
<feature type="domain" description="Formyl transferase N-terminal" evidence="6">
    <location>
        <begin position="1"/>
        <end position="180"/>
    </location>
</feature>